<name>A0A6I3LMF6_9FLAO</name>
<dbReference type="EMBL" id="WMJX01000040">
    <property type="protein sequence ID" value="MTG99054.1"/>
    <property type="molecule type" value="Genomic_DNA"/>
</dbReference>
<accession>A0A6I3LMF6</accession>
<dbReference type="PANTHER" id="PTHR43355:SF2">
    <property type="entry name" value="FLAVIN REDUCTASE (NADPH)"/>
    <property type="match status" value="1"/>
</dbReference>
<evidence type="ECO:0000259" key="1">
    <source>
        <dbReference type="Pfam" id="PF13460"/>
    </source>
</evidence>
<evidence type="ECO:0000313" key="3">
    <source>
        <dbReference type="Proteomes" id="UP000438760"/>
    </source>
</evidence>
<protein>
    <submittedName>
        <fullName evidence="2">NAD(P)H-binding protein</fullName>
    </submittedName>
</protein>
<reference evidence="2 3" key="1">
    <citation type="submission" date="2019-11" db="EMBL/GenBank/DDBJ databases">
        <title>Genome of Strain BIT-d1.</title>
        <authorList>
            <person name="Yang Y."/>
        </authorList>
    </citation>
    <scope>NUCLEOTIDE SEQUENCE [LARGE SCALE GENOMIC DNA]</scope>
    <source>
        <strain evidence="2 3">BIT-d1</strain>
    </source>
</reference>
<dbReference type="PANTHER" id="PTHR43355">
    <property type="entry name" value="FLAVIN REDUCTASE (NADPH)"/>
    <property type="match status" value="1"/>
</dbReference>
<dbReference type="InterPro" id="IPR051606">
    <property type="entry name" value="Polyketide_Oxido-like"/>
</dbReference>
<dbReference type="Pfam" id="PF13460">
    <property type="entry name" value="NAD_binding_10"/>
    <property type="match status" value="1"/>
</dbReference>
<dbReference type="OrthoDB" id="9785372at2"/>
<dbReference type="Proteomes" id="UP000438760">
    <property type="component" value="Unassembled WGS sequence"/>
</dbReference>
<comment type="caution">
    <text evidence="2">The sequence shown here is derived from an EMBL/GenBank/DDBJ whole genome shotgun (WGS) entry which is preliminary data.</text>
</comment>
<organism evidence="2 3">
    <name type="scientific">Myroides albus</name>
    <dbReference type="NCBI Taxonomy" id="2562892"/>
    <lineage>
        <taxon>Bacteria</taxon>
        <taxon>Pseudomonadati</taxon>
        <taxon>Bacteroidota</taxon>
        <taxon>Flavobacteriia</taxon>
        <taxon>Flavobacteriales</taxon>
        <taxon>Flavobacteriaceae</taxon>
        <taxon>Myroides</taxon>
    </lineage>
</organism>
<dbReference type="Gene3D" id="3.40.50.720">
    <property type="entry name" value="NAD(P)-binding Rossmann-like Domain"/>
    <property type="match status" value="1"/>
</dbReference>
<dbReference type="GO" id="GO:0016646">
    <property type="term" value="F:oxidoreductase activity, acting on the CH-NH group of donors, NAD or NADP as acceptor"/>
    <property type="evidence" value="ECO:0007669"/>
    <property type="project" value="TreeGrafter"/>
</dbReference>
<feature type="domain" description="NAD(P)-binding" evidence="1">
    <location>
        <begin position="8"/>
        <end position="203"/>
    </location>
</feature>
<gene>
    <name evidence="2" type="ORF">GJV76_13080</name>
</gene>
<dbReference type="InterPro" id="IPR036291">
    <property type="entry name" value="NAD(P)-bd_dom_sf"/>
</dbReference>
<dbReference type="SUPFAM" id="SSF51735">
    <property type="entry name" value="NAD(P)-binding Rossmann-fold domains"/>
    <property type="match status" value="1"/>
</dbReference>
<keyword evidence="3" id="KW-1185">Reference proteome</keyword>
<dbReference type="InterPro" id="IPR016040">
    <property type="entry name" value="NAD(P)-bd_dom"/>
</dbReference>
<dbReference type="RefSeq" id="WP_155093059.1">
    <property type="nucleotide sequence ID" value="NZ_CP102754.1"/>
</dbReference>
<dbReference type="AlphaFoldDB" id="A0A6I3LMF6"/>
<sequence>MQKVVLIGATGYVGKAILKELVYRNIETTAMARNIEAIAQSSLLTLKSVDVMETDKLTELLKGADTVISAFNAGWTNPNLYDDYIQGATSIHQAVKDSHTKRLIVIGGAGTLYIKPNLQLVNSADFPDVIKPGALAAKDYFEKILSQEESFNWTYCSPAIEMNPTNTGVRTGRFRYGTNTPVYDSECRSRISVEDLAVAIIDEVNNKQLLNRQFTIGY</sequence>
<evidence type="ECO:0000313" key="2">
    <source>
        <dbReference type="EMBL" id="MTG99054.1"/>
    </source>
</evidence>
<proteinExistence type="predicted"/>